<accession>A0A1X7PD22</accession>
<keyword evidence="1" id="KW-0732">Signal</keyword>
<dbReference type="EMBL" id="FXBL01000004">
    <property type="protein sequence ID" value="SMH49147.1"/>
    <property type="molecule type" value="Genomic_DNA"/>
</dbReference>
<evidence type="ECO:0008006" key="4">
    <source>
        <dbReference type="Google" id="ProtNLM"/>
    </source>
</evidence>
<sequence length="140" mass="14480">MSTANGLRPAALLAIAAALSAAGCQSNKPEAVLTPPGKSAALRKMEKVALAAHTCWFASKDKAFRAYGFANELNSMSGQPRFLLVPKGNFGGRPLLVVEAKGGAATVDAYGPLLDGEHGKRISADLNRWASGDPSCVARA</sequence>
<name>A0A1X7PD22_9HYPH</name>
<dbReference type="AlphaFoldDB" id="A0A1X7PD22"/>
<feature type="chain" id="PRO_5012665690" description="Lipoprotein" evidence="1">
    <location>
        <begin position="22"/>
        <end position="140"/>
    </location>
</feature>
<evidence type="ECO:0000256" key="1">
    <source>
        <dbReference type="SAM" id="SignalP"/>
    </source>
</evidence>
<evidence type="ECO:0000313" key="2">
    <source>
        <dbReference type="EMBL" id="SMH49147.1"/>
    </source>
</evidence>
<gene>
    <name evidence="2" type="ORF">SAMN02982922_3869</name>
</gene>
<proteinExistence type="predicted"/>
<evidence type="ECO:0000313" key="3">
    <source>
        <dbReference type="Proteomes" id="UP000193083"/>
    </source>
</evidence>
<protein>
    <recommendedName>
        <fullName evidence="4">Lipoprotein</fullName>
    </recommendedName>
</protein>
<dbReference type="Proteomes" id="UP000193083">
    <property type="component" value="Unassembled WGS sequence"/>
</dbReference>
<organism evidence="2 3">
    <name type="scientific">Mesorhizobium australicum</name>
    <dbReference type="NCBI Taxonomy" id="536018"/>
    <lineage>
        <taxon>Bacteria</taxon>
        <taxon>Pseudomonadati</taxon>
        <taxon>Pseudomonadota</taxon>
        <taxon>Alphaproteobacteria</taxon>
        <taxon>Hyphomicrobiales</taxon>
        <taxon>Phyllobacteriaceae</taxon>
        <taxon>Mesorhizobium</taxon>
    </lineage>
</organism>
<keyword evidence="3" id="KW-1185">Reference proteome</keyword>
<feature type="signal peptide" evidence="1">
    <location>
        <begin position="1"/>
        <end position="21"/>
    </location>
</feature>
<reference evidence="2 3" key="1">
    <citation type="submission" date="2017-04" db="EMBL/GenBank/DDBJ databases">
        <authorList>
            <person name="Afonso C.L."/>
            <person name="Miller P.J."/>
            <person name="Scott M.A."/>
            <person name="Spackman E."/>
            <person name="Goraichik I."/>
            <person name="Dimitrov K.M."/>
            <person name="Suarez D.L."/>
            <person name="Swayne D.E."/>
        </authorList>
    </citation>
    <scope>NUCLEOTIDE SEQUENCE [LARGE SCALE GENOMIC DNA]</scope>
    <source>
        <strain evidence="2 3">B5P</strain>
    </source>
</reference>
<dbReference type="RefSeq" id="WP_244561781.1">
    <property type="nucleotide sequence ID" value="NZ_FXBL01000004.1"/>
</dbReference>